<name>A0AAV0XH21_9HEMI</name>
<accession>A0AAV0XH21</accession>
<evidence type="ECO:0000313" key="4">
    <source>
        <dbReference type="Proteomes" id="UP001160148"/>
    </source>
</evidence>
<gene>
    <name evidence="3" type="ORF">MEUPH1_LOCUS22125</name>
</gene>
<dbReference type="Proteomes" id="UP001160148">
    <property type="component" value="Unassembled WGS sequence"/>
</dbReference>
<proteinExistence type="predicted"/>
<comment type="caution">
    <text evidence="3">The sequence shown here is derived from an EMBL/GenBank/DDBJ whole genome shotgun (WGS) entry which is preliminary data.</text>
</comment>
<evidence type="ECO:0000256" key="1">
    <source>
        <dbReference type="SAM" id="MobiDB-lite"/>
    </source>
</evidence>
<sequence length="183" mass="18722">MAAYGVYGNGSCGGDVYAHGDDTDLYHQVVVLSKPDGSCVRSQANGSGGGGGGGGGVGSGLCVGGGGGADVAETINGRYNGDHPHQQQPYDSARGGGTGTSGGGVGGQRHHRRSFWCRTTTLATISALLATMFCVTCVVFIYYNCEYNTCYHNVIIRNGPVPGLGSSVPSVLRECIDVPQQKV</sequence>
<keyword evidence="2" id="KW-0472">Membrane</keyword>
<keyword evidence="4" id="KW-1185">Reference proteome</keyword>
<feature type="transmembrane region" description="Helical" evidence="2">
    <location>
        <begin position="122"/>
        <end position="143"/>
    </location>
</feature>
<feature type="region of interest" description="Disordered" evidence="1">
    <location>
        <begin position="74"/>
        <end position="107"/>
    </location>
</feature>
<evidence type="ECO:0000256" key="2">
    <source>
        <dbReference type="SAM" id="Phobius"/>
    </source>
</evidence>
<reference evidence="3 4" key="1">
    <citation type="submission" date="2023-01" db="EMBL/GenBank/DDBJ databases">
        <authorList>
            <person name="Whitehead M."/>
        </authorList>
    </citation>
    <scope>NUCLEOTIDE SEQUENCE [LARGE SCALE GENOMIC DNA]</scope>
</reference>
<protein>
    <submittedName>
        <fullName evidence="3">Uncharacterized protein</fullName>
    </submittedName>
</protein>
<feature type="compositionally biased region" description="Gly residues" evidence="1">
    <location>
        <begin position="94"/>
        <end position="107"/>
    </location>
</feature>
<organism evidence="3 4">
    <name type="scientific">Macrosiphum euphorbiae</name>
    <name type="common">potato aphid</name>
    <dbReference type="NCBI Taxonomy" id="13131"/>
    <lineage>
        <taxon>Eukaryota</taxon>
        <taxon>Metazoa</taxon>
        <taxon>Ecdysozoa</taxon>
        <taxon>Arthropoda</taxon>
        <taxon>Hexapoda</taxon>
        <taxon>Insecta</taxon>
        <taxon>Pterygota</taxon>
        <taxon>Neoptera</taxon>
        <taxon>Paraneoptera</taxon>
        <taxon>Hemiptera</taxon>
        <taxon>Sternorrhyncha</taxon>
        <taxon>Aphidomorpha</taxon>
        <taxon>Aphidoidea</taxon>
        <taxon>Aphididae</taxon>
        <taxon>Macrosiphini</taxon>
        <taxon>Macrosiphum</taxon>
    </lineage>
</organism>
<evidence type="ECO:0000313" key="3">
    <source>
        <dbReference type="EMBL" id="CAI6367675.1"/>
    </source>
</evidence>
<keyword evidence="2" id="KW-1133">Transmembrane helix</keyword>
<dbReference type="EMBL" id="CARXXK010000005">
    <property type="protein sequence ID" value="CAI6367675.1"/>
    <property type="molecule type" value="Genomic_DNA"/>
</dbReference>
<keyword evidence="2" id="KW-0812">Transmembrane</keyword>
<dbReference type="AlphaFoldDB" id="A0AAV0XH21"/>